<dbReference type="PANTHER" id="PTHR27006:SF606">
    <property type="entry name" value="INTERLEUKIN-1 RECEPTOR-ASSOCIATED KINASE 4"/>
    <property type="match status" value="1"/>
</dbReference>
<keyword evidence="2" id="KW-1185">Reference proteome</keyword>
<dbReference type="EMBL" id="JXTB01000870">
    <property type="protein sequence ID" value="PON32089.1"/>
    <property type="molecule type" value="Genomic_DNA"/>
</dbReference>
<keyword evidence="1" id="KW-0808">Transferase</keyword>
<proteinExistence type="predicted"/>
<dbReference type="GO" id="GO:0016301">
    <property type="term" value="F:kinase activity"/>
    <property type="evidence" value="ECO:0007669"/>
    <property type="project" value="UniProtKB-KW"/>
</dbReference>
<dbReference type="PANTHER" id="PTHR27006">
    <property type="entry name" value="PROMASTIGOTE SURFACE ANTIGEN PROTEIN PSA"/>
    <property type="match status" value="1"/>
</dbReference>
<name>A0A2P5A6E7_PARAD</name>
<dbReference type="SUPFAM" id="SSF56112">
    <property type="entry name" value="Protein kinase-like (PK-like)"/>
    <property type="match status" value="1"/>
</dbReference>
<dbReference type="InterPro" id="IPR011009">
    <property type="entry name" value="Kinase-like_dom_sf"/>
</dbReference>
<dbReference type="AlphaFoldDB" id="A0A2P5A6E7"/>
<comment type="caution">
    <text evidence="1">The sequence shown here is derived from an EMBL/GenBank/DDBJ whole genome shotgun (WGS) entry which is preliminary data.</text>
</comment>
<evidence type="ECO:0000313" key="2">
    <source>
        <dbReference type="Proteomes" id="UP000237105"/>
    </source>
</evidence>
<gene>
    <name evidence="1" type="ORF">PanWU01x14_364300</name>
</gene>
<dbReference type="STRING" id="3476.A0A2P5A6E7"/>
<evidence type="ECO:0000313" key="1">
    <source>
        <dbReference type="EMBL" id="PON32089.1"/>
    </source>
</evidence>
<reference evidence="2" key="1">
    <citation type="submission" date="2016-06" db="EMBL/GenBank/DDBJ databases">
        <title>Parallel loss of symbiosis genes in relatives of nitrogen-fixing non-legume Parasponia.</title>
        <authorList>
            <person name="Van Velzen R."/>
            <person name="Holmer R."/>
            <person name="Bu F."/>
            <person name="Rutten L."/>
            <person name="Van Zeijl A."/>
            <person name="Liu W."/>
            <person name="Santuari L."/>
            <person name="Cao Q."/>
            <person name="Sharma T."/>
            <person name="Shen D."/>
            <person name="Roswanjaya Y."/>
            <person name="Wardhani T."/>
            <person name="Kalhor M.S."/>
            <person name="Jansen J."/>
            <person name="Van den Hoogen J."/>
            <person name="Gungor B."/>
            <person name="Hartog M."/>
            <person name="Hontelez J."/>
            <person name="Verver J."/>
            <person name="Yang W.-C."/>
            <person name="Schijlen E."/>
            <person name="Repin R."/>
            <person name="Schilthuizen M."/>
            <person name="Schranz E."/>
            <person name="Heidstra R."/>
            <person name="Miyata K."/>
            <person name="Fedorova E."/>
            <person name="Kohlen W."/>
            <person name="Bisseling T."/>
            <person name="Smit S."/>
            <person name="Geurts R."/>
        </authorList>
    </citation>
    <scope>NUCLEOTIDE SEQUENCE [LARGE SCALE GENOMIC DNA]</scope>
    <source>
        <strain evidence="2">cv. WU1-14</strain>
    </source>
</reference>
<sequence length="63" mass="6960">MKVFPIRDKILAKQTFQFTLDEIETAAEKFSDDNMIGEGGLGKVYKGTLQGGQNIAVKRLKGN</sequence>
<dbReference type="Gene3D" id="3.30.200.20">
    <property type="entry name" value="Phosphorylase Kinase, domain 1"/>
    <property type="match status" value="1"/>
</dbReference>
<dbReference type="OrthoDB" id="1938319at2759"/>
<protein>
    <submittedName>
        <fullName evidence="1">Protein kinase-like domain containing protein</fullName>
    </submittedName>
</protein>
<dbReference type="Proteomes" id="UP000237105">
    <property type="component" value="Unassembled WGS sequence"/>
</dbReference>
<keyword evidence="1" id="KW-0418">Kinase</keyword>
<organism evidence="1 2">
    <name type="scientific">Parasponia andersonii</name>
    <name type="common">Sponia andersonii</name>
    <dbReference type="NCBI Taxonomy" id="3476"/>
    <lineage>
        <taxon>Eukaryota</taxon>
        <taxon>Viridiplantae</taxon>
        <taxon>Streptophyta</taxon>
        <taxon>Embryophyta</taxon>
        <taxon>Tracheophyta</taxon>
        <taxon>Spermatophyta</taxon>
        <taxon>Magnoliopsida</taxon>
        <taxon>eudicotyledons</taxon>
        <taxon>Gunneridae</taxon>
        <taxon>Pentapetalae</taxon>
        <taxon>rosids</taxon>
        <taxon>fabids</taxon>
        <taxon>Rosales</taxon>
        <taxon>Cannabaceae</taxon>
        <taxon>Parasponia</taxon>
    </lineage>
</organism>
<accession>A0A2P5A6E7</accession>